<name>A0ABU6UV11_9FABA</name>
<proteinExistence type="predicted"/>
<reference evidence="2 3" key="1">
    <citation type="journal article" date="2023" name="Plants (Basel)">
        <title>Bridging the Gap: Combining Genomics and Transcriptomics Approaches to Understand Stylosanthes scabra, an Orphan Legume from the Brazilian Caatinga.</title>
        <authorList>
            <person name="Ferreira-Neto J.R.C."/>
            <person name="da Silva M.D."/>
            <person name="Binneck E."/>
            <person name="de Melo N.F."/>
            <person name="da Silva R.H."/>
            <person name="de Melo A.L.T.M."/>
            <person name="Pandolfi V."/>
            <person name="Bustamante F.O."/>
            <person name="Brasileiro-Vidal A.C."/>
            <person name="Benko-Iseppon A.M."/>
        </authorList>
    </citation>
    <scope>NUCLEOTIDE SEQUENCE [LARGE SCALE GENOMIC DNA]</scope>
    <source>
        <tissue evidence="2">Leaves</tissue>
    </source>
</reference>
<feature type="region of interest" description="Disordered" evidence="1">
    <location>
        <begin position="22"/>
        <end position="54"/>
    </location>
</feature>
<dbReference type="Proteomes" id="UP001341840">
    <property type="component" value="Unassembled WGS sequence"/>
</dbReference>
<evidence type="ECO:0008006" key="4">
    <source>
        <dbReference type="Google" id="ProtNLM"/>
    </source>
</evidence>
<protein>
    <recommendedName>
        <fullName evidence="4">Secreted protein</fullName>
    </recommendedName>
</protein>
<keyword evidence="3" id="KW-1185">Reference proteome</keyword>
<feature type="compositionally biased region" description="Acidic residues" evidence="1">
    <location>
        <begin position="37"/>
        <end position="47"/>
    </location>
</feature>
<accession>A0ABU6UV11</accession>
<evidence type="ECO:0000313" key="2">
    <source>
        <dbReference type="EMBL" id="MED6164919.1"/>
    </source>
</evidence>
<gene>
    <name evidence="2" type="ORF">PIB30_094753</name>
</gene>
<dbReference type="EMBL" id="JASCZI010122945">
    <property type="protein sequence ID" value="MED6164919.1"/>
    <property type="molecule type" value="Genomic_DNA"/>
</dbReference>
<organism evidence="2 3">
    <name type="scientific">Stylosanthes scabra</name>
    <dbReference type="NCBI Taxonomy" id="79078"/>
    <lineage>
        <taxon>Eukaryota</taxon>
        <taxon>Viridiplantae</taxon>
        <taxon>Streptophyta</taxon>
        <taxon>Embryophyta</taxon>
        <taxon>Tracheophyta</taxon>
        <taxon>Spermatophyta</taxon>
        <taxon>Magnoliopsida</taxon>
        <taxon>eudicotyledons</taxon>
        <taxon>Gunneridae</taxon>
        <taxon>Pentapetalae</taxon>
        <taxon>rosids</taxon>
        <taxon>fabids</taxon>
        <taxon>Fabales</taxon>
        <taxon>Fabaceae</taxon>
        <taxon>Papilionoideae</taxon>
        <taxon>50 kb inversion clade</taxon>
        <taxon>dalbergioids sensu lato</taxon>
        <taxon>Dalbergieae</taxon>
        <taxon>Pterocarpus clade</taxon>
        <taxon>Stylosanthes</taxon>
    </lineage>
</organism>
<evidence type="ECO:0000313" key="3">
    <source>
        <dbReference type="Proteomes" id="UP001341840"/>
    </source>
</evidence>
<comment type="caution">
    <text evidence="2">The sequence shown here is derived from an EMBL/GenBank/DDBJ whole genome shotgun (WGS) entry which is preliminary data.</text>
</comment>
<evidence type="ECO:0000256" key="1">
    <source>
        <dbReference type="SAM" id="MobiDB-lite"/>
    </source>
</evidence>
<feature type="non-terminal residue" evidence="2">
    <location>
        <position position="74"/>
    </location>
</feature>
<sequence>MAVFRRIFIAVAVLPSMKPPLSSNITPPSCKEGTVAVEEEENDEDEGSTASATSSCCRSPLLLHLRRGGMRLLR</sequence>